<keyword evidence="4 6" id="KW-0808">Transferase</keyword>
<gene>
    <name evidence="9" type="ORF">CK501_10730</name>
</gene>
<dbReference type="GO" id="GO:0030170">
    <property type="term" value="F:pyridoxal phosphate binding"/>
    <property type="evidence" value="ECO:0007669"/>
    <property type="project" value="InterPro"/>
</dbReference>
<organism evidence="9 10">
    <name type="scientific">Halovibrio salipaludis</name>
    <dbReference type="NCBI Taxonomy" id="2032626"/>
    <lineage>
        <taxon>Bacteria</taxon>
        <taxon>Pseudomonadati</taxon>
        <taxon>Pseudomonadota</taxon>
        <taxon>Gammaproteobacteria</taxon>
        <taxon>Oceanospirillales</taxon>
        <taxon>Halomonadaceae</taxon>
        <taxon>Halovibrio</taxon>
    </lineage>
</organism>
<dbReference type="Pfam" id="PF00155">
    <property type="entry name" value="Aminotran_1_2"/>
    <property type="match status" value="1"/>
</dbReference>
<accession>A0A2A2F695</accession>
<proteinExistence type="inferred from homology"/>
<evidence type="ECO:0000256" key="5">
    <source>
        <dbReference type="ARBA" id="ARBA00022898"/>
    </source>
</evidence>
<dbReference type="PANTHER" id="PTHR46383:SF1">
    <property type="entry name" value="ASPARTATE AMINOTRANSFERASE"/>
    <property type="match status" value="1"/>
</dbReference>
<dbReference type="AlphaFoldDB" id="A0A2A2F695"/>
<comment type="similarity">
    <text evidence="2 6">Belongs to the class-I pyridoxal-phosphate-dependent aminotransferase family.</text>
</comment>
<dbReference type="Proteomes" id="UP000218896">
    <property type="component" value="Unassembled WGS sequence"/>
</dbReference>
<dbReference type="RefSeq" id="WP_095617735.1">
    <property type="nucleotide sequence ID" value="NZ_NSKD01000004.1"/>
</dbReference>
<evidence type="ECO:0000313" key="10">
    <source>
        <dbReference type="Proteomes" id="UP000218896"/>
    </source>
</evidence>
<dbReference type="InterPro" id="IPR050596">
    <property type="entry name" value="AspAT/PAT-like"/>
</dbReference>
<dbReference type="GO" id="GO:0008483">
    <property type="term" value="F:transaminase activity"/>
    <property type="evidence" value="ECO:0007669"/>
    <property type="project" value="UniProtKB-KW"/>
</dbReference>
<evidence type="ECO:0000256" key="6">
    <source>
        <dbReference type="RuleBase" id="RU000481"/>
    </source>
</evidence>
<dbReference type="InterPro" id="IPR004839">
    <property type="entry name" value="Aminotransferase_I/II_large"/>
</dbReference>
<comment type="caution">
    <text evidence="9">The sequence shown here is derived from an EMBL/GenBank/DDBJ whole genome shotgun (WGS) entry which is preliminary data.</text>
</comment>
<dbReference type="Gene3D" id="3.90.1150.10">
    <property type="entry name" value="Aspartate Aminotransferase, domain 1"/>
    <property type="match status" value="1"/>
</dbReference>
<dbReference type="InterPro" id="IPR004838">
    <property type="entry name" value="NHTrfase_class1_PyrdxlP-BS"/>
</dbReference>
<feature type="domain" description="Aminotransferase class I/classII large" evidence="8">
    <location>
        <begin position="51"/>
        <end position="400"/>
    </location>
</feature>
<reference evidence="9 10" key="1">
    <citation type="submission" date="2017-08" db="EMBL/GenBank/DDBJ databases">
        <title>Halovibrio sewagensis sp. nov., isolated from wastewater of high salinity.</title>
        <authorList>
            <person name="Dong X."/>
            <person name="Zhang G."/>
        </authorList>
    </citation>
    <scope>NUCLEOTIDE SEQUENCE [LARGE SCALE GENOMIC DNA]</scope>
    <source>
        <strain evidence="9 10">YL5-2</strain>
    </source>
</reference>
<keyword evidence="3 6" id="KW-0032">Aminotransferase</keyword>
<evidence type="ECO:0000256" key="2">
    <source>
        <dbReference type="ARBA" id="ARBA00007441"/>
    </source>
</evidence>
<comment type="cofactor">
    <cofactor evidence="1 6">
        <name>pyridoxal 5'-phosphate</name>
        <dbReference type="ChEBI" id="CHEBI:597326"/>
    </cofactor>
</comment>
<evidence type="ECO:0000256" key="3">
    <source>
        <dbReference type="ARBA" id="ARBA00022576"/>
    </source>
</evidence>
<dbReference type="EC" id="2.6.1.-" evidence="6"/>
<evidence type="ECO:0000313" key="9">
    <source>
        <dbReference type="EMBL" id="PAU80115.1"/>
    </source>
</evidence>
<evidence type="ECO:0000256" key="4">
    <source>
        <dbReference type="ARBA" id="ARBA00022679"/>
    </source>
</evidence>
<name>A0A2A2F695_9GAMM</name>
<dbReference type="SUPFAM" id="SSF53383">
    <property type="entry name" value="PLP-dependent transferases"/>
    <property type="match status" value="1"/>
</dbReference>
<protein>
    <recommendedName>
        <fullName evidence="6">Aminotransferase</fullName>
        <ecNumber evidence="6">2.6.1.-</ecNumber>
    </recommendedName>
</protein>
<dbReference type="GO" id="GO:0006520">
    <property type="term" value="P:amino acid metabolic process"/>
    <property type="evidence" value="ECO:0007669"/>
    <property type="project" value="InterPro"/>
</dbReference>
<dbReference type="CDD" id="cd00609">
    <property type="entry name" value="AAT_like"/>
    <property type="match status" value="1"/>
</dbReference>
<evidence type="ECO:0000259" key="8">
    <source>
        <dbReference type="Pfam" id="PF00155"/>
    </source>
</evidence>
<dbReference type="InterPro" id="IPR015422">
    <property type="entry name" value="PyrdxlP-dep_Trfase_small"/>
</dbReference>
<dbReference type="InterPro" id="IPR015421">
    <property type="entry name" value="PyrdxlP-dep_Trfase_major"/>
</dbReference>
<keyword evidence="10" id="KW-1185">Reference proteome</keyword>
<dbReference type="EMBL" id="NSKD01000004">
    <property type="protein sequence ID" value="PAU80115.1"/>
    <property type="molecule type" value="Genomic_DNA"/>
</dbReference>
<dbReference type="Gene3D" id="3.40.640.10">
    <property type="entry name" value="Type I PLP-dependent aspartate aminotransferase-like (Major domain)"/>
    <property type="match status" value="1"/>
</dbReference>
<evidence type="ECO:0000256" key="1">
    <source>
        <dbReference type="ARBA" id="ARBA00001933"/>
    </source>
</evidence>
<keyword evidence="5" id="KW-0663">Pyridoxal phosphate</keyword>
<dbReference type="PROSITE" id="PS00105">
    <property type="entry name" value="AA_TRANSFER_CLASS_1"/>
    <property type="match status" value="1"/>
</dbReference>
<evidence type="ECO:0000256" key="7">
    <source>
        <dbReference type="SAM" id="MobiDB-lite"/>
    </source>
</evidence>
<dbReference type="InterPro" id="IPR015424">
    <property type="entry name" value="PyrdxlP-dep_Trfase"/>
</dbReference>
<feature type="region of interest" description="Disordered" evidence="7">
    <location>
        <begin position="1"/>
        <end position="22"/>
    </location>
</feature>
<dbReference type="PANTHER" id="PTHR46383">
    <property type="entry name" value="ASPARTATE AMINOTRANSFERASE"/>
    <property type="match status" value="1"/>
</dbReference>
<sequence length="409" mass="45476">MATSAGKTVPESAPKRKLTYRKTKARWHPSMQAIPVPGIRRMVNMAAEMDDVIHLSIGQPDLPTPKHVTDAMVDSIQAGQTGYTMDAGLPELLVALRDYYGNRYGRKLSTENILVTSGATEAMYLALSATAAPGRQFLVVDPSFLLYAPLIRMNGGEVKFIPTRPENGHQLDPDDIIKNISMRTFAVVLNSPNNPTGAVYPKSTIERIVEECAFRGIQVFSDEVYDHLVLDDEEYSSVLSCGTDLDHLMCISSFSKTYSMAGLRVGWIISSQGAIKKLRRYHMFTTSVANTPAQFAGVAALEGDQQSVRDMIDIYRERRDLIVDLVNQTPYLTGYKPNGGFFIFPDLPDHVDASDLCLRMLKETGVCTVPGDAFGEHCTNSIRFSFSTTSERIEQAFERIIPWMKKQNL</sequence>
<dbReference type="OrthoDB" id="9763453at2"/>